<organism evidence="1 2">
    <name type="scientific">Apiospora kogelbergensis</name>
    <dbReference type="NCBI Taxonomy" id="1337665"/>
    <lineage>
        <taxon>Eukaryota</taxon>
        <taxon>Fungi</taxon>
        <taxon>Dikarya</taxon>
        <taxon>Ascomycota</taxon>
        <taxon>Pezizomycotina</taxon>
        <taxon>Sordariomycetes</taxon>
        <taxon>Xylariomycetidae</taxon>
        <taxon>Amphisphaeriales</taxon>
        <taxon>Apiosporaceae</taxon>
        <taxon>Apiospora</taxon>
    </lineage>
</organism>
<name>A0AAW0R0Z4_9PEZI</name>
<dbReference type="AlphaFoldDB" id="A0AAW0R0Z4"/>
<gene>
    <name evidence="1" type="ORF">PG999_005026</name>
</gene>
<protein>
    <submittedName>
        <fullName evidence="1">Uncharacterized protein</fullName>
    </submittedName>
</protein>
<accession>A0AAW0R0Z4</accession>
<reference evidence="1 2" key="1">
    <citation type="submission" date="2023-01" db="EMBL/GenBank/DDBJ databases">
        <title>Analysis of 21 Apiospora genomes using comparative genomics revels a genus with tremendous synthesis potential of carbohydrate active enzymes and secondary metabolites.</title>
        <authorList>
            <person name="Sorensen T."/>
        </authorList>
    </citation>
    <scope>NUCLEOTIDE SEQUENCE [LARGE SCALE GENOMIC DNA]</scope>
    <source>
        <strain evidence="1 2">CBS 117206</strain>
    </source>
</reference>
<dbReference type="Proteomes" id="UP001392437">
    <property type="component" value="Unassembled WGS sequence"/>
</dbReference>
<evidence type="ECO:0000313" key="1">
    <source>
        <dbReference type="EMBL" id="KAK8120906.1"/>
    </source>
</evidence>
<dbReference type="EMBL" id="JAQQWP010000004">
    <property type="protein sequence ID" value="KAK8120906.1"/>
    <property type="molecule type" value="Genomic_DNA"/>
</dbReference>
<comment type="caution">
    <text evidence="1">The sequence shown here is derived from an EMBL/GenBank/DDBJ whole genome shotgun (WGS) entry which is preliminary data.</text>
</comment>
<sequence>MKAWYETYLATDLRVGTMGVVDEVDGDVLDDVDIENQVQALTALVEITSGFCTTCRHGFANWPHNSDETRFELWQLNTLDRAAADRPGCKLCSFFMSQLRWRKDLDIS</sequence>
<proteinExistence type="predicted"/>
<evidence type="ECO:0000313" key="2">
    <source>
        <dbReference type="Proteomes" id="UP001392437"/>
    </source>
</evidence>
<keyword evidence="2" id="KW-1185">Reference proteome</keyword>